<dbReference type="Proteomes" id="UP001556118">
    <property type="component" value="Unassembled WGS sequence"/>
</dbReference>
<evidence type="ECO:0000313" key="6">
    <source>
        <dbReference type="Proteomes" id="UP001556118"/>
    </source>
</evidence>
<keyword evidence="1" id="KW-0805">Transcription regulation</keyword>
<dbReference type="InterPro" id="IPR050707">
    <property type="entry name" value="HTH_MetabolicPath_Reg"/>
</dbReference>
<sequence length="241" mass="25313">MAVKRSQSAGRMLQVFEAVAAQQPVGVSALARKLDADKSAVQRDLMTLADAGWIRTAPGQLGQWELTPRILTLAHTPHSQNELRLRVRPALEALRAETGETAYLTVPDGDQFVVIDALESPQALRLVTPVGLVIPARGSATVRALLPYLCPEEQQVLLGGPPDAAALEQFAAVRKRGYALNDGAIVPEAIALASAVLGADERPIGAIVLTGPAERIAPERIPVLGSRLAAATRALAPAVAA</sequence>
<protein>
    <submittedName>
        <fullName evidence="5">IclR family transcriptional regulator</fullName>
    </submittedName>
</protein>
<feature type="domain" description="IclR-ED" evidence="4">
    <location>
        <begin position="69"/>
        <end position="241"/>
    </location>
</feature>
<evidence type="ECO:0000313" key="5">
    <source>
        <dbReference type="EMBL" id="MEW9854654.1"/>
    </source>
</evidence>
<reference evidence="5 6" key="1">
    <citation type="submission" date="2024-06" db="EMBL/GenBank/DDBJ databases">
        <title>Novosphingobium rhizovicinus M1R2S20.</title>
        <authorList>
            <person name="Sun J.-Q."/>
        </authorList>
    </citation>
    <scope>NUCLEOTIDE SEQUENCE [LARGE SCALE GENOMIC DNA]</scope>
    <source>
        <strain evidence="5 6">M1R2S20</strain>
    </source>
</reference>
<dbReference type="SMART" id="SM00346">
    <property type="entry name" value="HTH_ICLR"/>
    <property type="match status" value="1"/>
</dbReference>
<gene>
    <name evidence="5" type="ORF">ABUH87_05620</name>
</gene>
<dbReference type="Pfam" id="PF01614">
    <property type="entry name" value="IclR_C"/>
    <property type="match status" value="1"/>
</dbReference>
<keyword evidence="6" id="KW-1185">Reference proteome</keyword>
<name>A0ABV3RA95_9SPHN</name>
<organism evidence="5 6">
    <name type="scientific">Novosphingobium rhizovicinum</name>
    <dbReference type="NCBI Taxonomy" id="3228928"/>
    <lineage>
        <taxon>Bacteria</taxon>
        <taxon>Pseudomonadati</taxon>
        <taxon>Pseudomonadota</taxon>
        <taxon>Alphaproteobacteria</taxon>
        <taxon>Sphingomonadales</taxon>
        <taxon>Sphingomonadaceae</taxon>
        <taxon>Novosphingobium</taxon>
    </lineage>
</organism>
<evidence type="ECO:0000256" key="3">
    <source>
        <dbReference type="ARBA" id="ARBA00023163"/>
    </source>
</evidence>
<dbReference type="SUPFAM" id="SSF46785">
    <property type="entry name" value="Winged helix' DNA-binding domain"/>
    <property type="match status" value="1"/>
</dbReference>
<dbReference type="InterPro" id="IPR036388">
    <property type="entry name" value="WH-like_DNA-bd_sf"/>
</dbReference>
<keyword evidence="3" id="KW-0804">Transcription</keyword>
<dbReference type="RefSeq" id="WP_367770908.1">
    <property type="nucleotide sequence ID" value="NZ_JBFNXR010000021.1"/>
</dbReference>
<evidence type="ECO:0000259" key="4">
    <source>
        <dbReference type="PROSITE" id="PS51078"/>
    </source>
</evidence>
<dbReference type="SUPFAM" id="SSF55781">
    <property type="entry name" value="GAF domain-like"/>
    <property type="match status" value="1"/>
</dbReference>
<dbReference type="PROSITE" id="PS51078">
    <property type="entry name" value="ICLR_ED"/>
    <property type="match status" value="1"/>
</dbReference>
<dbReference type="PANTHER" id="PTHR30136:SF24">
    <property type="entry name" value="HTH-TYPE TRANSCRIPTIONAL REPRESSOR ALLR"/>
    <property type="match status" value="1"/>
</dbReference>
<dbReference type="PANTHER" id="PTHR30136">
    <property type="entry name" value="HELIX-TURN-HELIX TRANSCRIPTIONAL REGULATOR, ICLR FAMILY"/>
    <property type="match status" value="1"/>
</dbReference>
<dbReference type="Gene3D" id="3.30.450.40">
    <property type="match status" value="1"/>
</dbReference>
<keyword evidence="2" id="KW-0238">DNA-binding</keyword>
<accession>A0ABV3RA95</accession>
<dbReference type="InterPro" id="IPR036390">
    <property type="entry name" value="WH_DNA-bd_sf"/>
</dbReference>
<proteinExistence type="predicted"/>
<evidence type="ECO:0000256" key="2">
    <source>
        <dbReference type="ARBA" id="ARBA00023125"/>
    </source>
</evidence>
<dbReference type="InterPro" id="IPR014757">
    <property type="entry name" value="Tscrpt_reg_IclR_C"/>
</dbReference>
<dbReference type="EMBL" id="JBFNXR010000021">
    <property type="protein sequence ID" value="MEW9854654.1"/>
    <property type="molecule type" value="Genomic_DNA"/>
</dbReference>
<evidence type="ECO:0000256" key="1">
    <source>
        <dbReference type="ARBA" id="ARBA00023015"/>
    </source>
</evidence>
<comment type="caution">
    <text evidence="5">The sequence shown here is derived from an EMBL/GenBank/DDBJ whole genome shotgun (WGS) entry which is preliminary data.</text>
</comment>
<dbReference type="Gene3D" id="1.10.10.10">
    <property type="entry name" value="Winged helix-like DNA-binding domain superfamily/Winged helix DNA-binding domain"/>
    <property type="match status" value="1"/>
</dbReference>
<dbReference type="Pfam" id="PF09339">
    <property type="entry name" value="HTH_IclR"/>
    <property type="match status" value="1"/>
</dbReference>
<dbReference type="InterPro" id="IPR005471">
    <property type="entry name" value="Tscrpt_reg_IclR_N"/>
</dbReference>
<dbReference type="InterPro" id="IPR029016">
    <property type="entry name" value="GAF-like_dom_sf"/>
</dbReference>